<dbReference type="InterPro" id="IPR050836">
    <property type="entry name" value="SDS22/Internalin_LRR"/>
</dbReference>
<reference evidence="3" key="1">
    <citation type="submission" date="2022-03" db="EMBL/GenBank/DDBJ databases">
        <title>Draft genome sequence of Aduncisulcus paluster, a free-living microaerophilic Fornicata.</title>
        <authorList>
            <person name="Yuyama I."/>
            <person name="Kume K."/>
            <person name="Tamura T."/>
            <person name="Inagaki Y."/>
            <person name="Hashimoto T."/>
        </authorList>
    </citation>
    <scope>NUCLEOTIDE SEQUENCE</scope>
    <source>
        <strain evidence="3">NY0171</strain>
    </source>
</reference>
<dbReference type="SUPFAM" id="SSF52058">
    <property type="entry name" value="L domain-like"/>
    <property type="match status" value="1"/>
</dbReference>
<accession>A0ABQ5JW23</accession>
<dbReference type="PANTHER" id="PTHR46652:SF3">
    <property type="entry name" value="LEUCINE-RICH REPEAT-CONTAINING PROTEIN 9"/>
    <property type="match status" value="1"/>
</dbReference>
<evidence type="ECO:0000256" key="2">
    <source>
        <dbReference type="ARBA" id="ARBA00022737"/>
    </source>
</evidence>
<organism evidence="3 4">
    <name type="scientific">Aduncisulcus paluster</name>
    <dbReference type="NCBI Taxonomy" id="2918883"/>
    <lineage>
        <taxon>Eukaryota</taxon>
        <taxon>Metamonada</taxon>
        <taxon>Carpediemonas-like organisms</taxon>
        <taxon>Aduncisulcus</taxon>
    </lineage>
</organism>
<evidence type="ECO:0000313" key="4">
    <source>
        <dbReference type="Proteomes" id="UP001057375"/>
    </source>
</evidence>
<dbReference type="InterPro" id="IPR001611">
    <property type="entry name" value="Leu-rich_rpt"/>
</dbReference>
<comment type="caution">
    <text evidence="3">The sequence shown here is derived from an EMBL/GenBank/DDBJ whole genome shotgun (WGS) entry which is preliminary data.</text>
</comment>
<dbReference type="Gene3D" id="3.80.10.10">
    <property type="entry name" value="Ribonuclease Inhibitor"/>
    <property type="match status" value="3"/>
</dbReference>
<dbReference type="EMBL" id="BQXS01011950">
    <property type="protein sequence ID" value="GKT18464.1"/>
    <property type="molecule type" value="Genomic_DNA"/>
</dbReference>
<dbReference type="InterPro" id="IPR032675">
    <property type="entry name" value="LRR_dom_sf"/>
</dbReference>
<protein>
    <recommendedName>
        <fullName evidence="5">EGF-like domain-containing protein</fullName>
    </recommendedName>
</protein>
<gene>
    <name evidence="3" type="ORF">ADUPG1_011314</name>
</gene>
<keyword evidence="1" id="KW-0433">Leucine-rich repeat</keyword>
<evidence type="ECO:0008006" key="5">
    <source>
        <dbReference type="Google" id="ProtNLM"/>
    </source>
</evidence>
<keyword evidence="4" id="KW-1185">Reference proteome</keyword>
<evidence type="ECO:0000313" key="3">
    <source>
        <dbReference type="EMBL" id="GKT18464.1"/>
    </source>
</evidence>
<feature type="non-terminal residue" evidence="3">
    <location>
        <position position="1"/>
    </location>
</feature>
<dbReference type="PROSITE" id="PS51450">
    <property type="entry name" value="LRR"/>
    <property type="match status" value="1"/>
</dbReference>
<name>A0ABQ5JW23_9EUKA</name>
<evidence type="ECO:0000256" key="1">
    <source>
        <dbReference type="ARBA" id="ARBA00022614"/>
    </source>
</evidence>
<dbReference type="PANTHER" id="PTHR46652">
    <property type="entry name" value="LEUCINE-RICH REPEAT AND IQ DOMAIN-CONTAINING PROTEIN 1-RELATED"/>
    <property type="match status" value="1"/>
</dbReference>
<feature type="non-terminal residue" evidence="3">
    <location>
        <position position="678"/>
    </location>
</feature>
<dbReference type="Proteomes" id="UP001057375">
    <property type="component" value="Unassembled WGS sequence"/>
</dbReference>
<keyword evidence="2" id="KW-0677">Repeat</keyword>
<proteinExistence type="predicted"/>
<sequence length="678" mass="71273">LTCLSGIESNPNTQCIGVYNESDASVSIESGCVEGWYGDECLDECPFQGTEECGGSEYGTCDSSTHTCDCSVSGFHGDSCQYVTFADSHILSALCSLVDGHDSTCDDLIDGDLTESDLAGITLSTDECLDLSMETHTCDCSVSGFHGDSCQYVTFADSHILSALCSLVDGHDSTCDDLIDGDLTESDLAGITLSTDECLDLSSLDITDLSGLEYLTNILCIDLSGNTSLCDISVLDSLSEFNHLTALNISDTAVDDLTQISSLSGVLTSLSVSNNPSISVYDIASIFGSSLTELDVSGMVLDDLMWLYEVDSGSDGDPDSASSSFTILFPMLEYLDASDNNISDPSPLFLLSSTLTTLDLSGNNVCGMDDEEEVNAFLSFFSAYTGDSSTIFAGNACLCTDDSTSSSISLSSNIVCSELWPGKYSATCCSSCYTDVSSSSLSCVLIDDKTSALYVMCSGLLDSNQKCIGMGSDVSSVSINDISIVCSEGWYGDDCLSECPVDEYGHECGNYDGTDNNPCDSETHTCTCSSSSSSPLMTGDLCEIESGVTLLSSLGMDVTLVEAICESMHVADYDVTAVQSLCSSSSAENILSSLTVDDLSTITSLTIPTTVASLSGLEYAEHLEILSFAPGNTLISDLSPIASLSSLYVIELDSLENMDVSLLSTLTDAVGALKMDLE</sequence>